<proteinExistence type="predicted"/>
<sequence length="66" mass="7582">MGQTIISKVLKPFLTYILIQDNNTIKTEDRNEIRQSRTRSSTGHIFESAAALREKSLVPHYAYCIL</sequence>
<evidence type="ECO:0000313" key="1">
    <source>
        <dbReference type="EMBL" id="JAH98106.1"/>
    </source>
</evidence>
<reference evidence="1" key="2">
    <citation type="journal article" date="2015" name="Fish Shellfish Immunol.">
        <title>Early steps in the European eel (Anguilla anguilla)-Vibrio vulnificus interaction in the gills: Role of the RtxA13 toxin.</title>
        <authorList>
            <person name="Callol A."/>
            <person name="Pajuelo D."/>
            <person name="Ebbesson L."/>
            <person name="Teles M."/>
            <person name="MacKenzie S."/>
            <person name="Amaro C."/>
        </authorList>
    </citation>
    <scope>NUCLEOTIDE SEQUENCE</scope>
</reference>
<dbReference type="AlphaFoldDB" id="A0A0E9X6L0"/>
<reference evidence="1" key="1">
    <citation type="submission" date="2014-11" db="EMBL/GenBank/DDBJ databases">
        <authorList>
            <person name="Amaro Gonzalez C."/>
        </authorList>
    </citation>
    <scope>NUCLEOTIDE SEQUENCE</scope>
</reference>
<accession>A0A0E9X6L0</accession>
<dbReference type="EMBL" id="GBXM01010471">
    <property type="protein sequence ID" value="JAH98106.1"/>
    <property type="molecule type" value="Transcribed_RNA"/>
</dbReference>
<name>A0A0E9X6L0_ANGAN</name>
<protein>
    <submittedName>
        <fullName evidence="1">Uncharacterized protein</fullName>
    </submittedName>
</protein>
<organism evidence="1">
    <name type="scientific">Anguilla anguilla</name>
    <name type="common">European freshwater eel</name>
    <name type="synonym">Muraena anguilla</name>
    <dbReference type="NCBI Taxonomy" id="7936"/>
    <lineage>
        <taxon>Eukaryota</taxon>
        <taxon>Metazoa</taxon>
        <taxon>Chordata</taxon>
        <taxon>Craniata</taxon>
        <taxon>Vertebrata</taxon>
        <taxon>Euteleostomi</taxon>
        <taxon>Actinopterygii</taxon>
        <taxon>Neopterygii</taxon>
        <taxon>Teleostei</taxon>
        <taxon>Anguilliformes</taxon>
        <taxon>Anguillidae</taxon>
        <taxon>Anguilla</taxon>
    </lineage>
</organism>